<proteinExistence type="inferred from homology"/>
<accession>A0ABW3I7X6</accession>
<gene>
    <name evidence="14" type="primary">zevB</name>
    <name evidence="14" type="ORF">ACFQ02_03520</name>
</gene>
<evidence type="ECO:0000256" key="4">
    <source>
        <dbReference type="ARBA" id="ARBA00022448"/>
    </source>
</evidence>
<evidence type="ECO:0000256" key="5">
    <source>
        <dbReference type="ARBA" id="ARBA00022475"/>
    </source>
</evidence>
<feature type="transmembrane region" description="Helical" evidence="13">
    <location>
        <begin position="134"/>
        <end position="153"/>
    </location>
</feature>
<comment type="similarity">
    <text evidence="13">Belongs to the NiCoT transporter (TC 2.A.52) family.</text>
</comment>
<protein>
    <recommendedName>
        <fullName evidence="13">Nickel/cobalt efflux system</fullName>
    </recommendedName>
</protein>
<evidence type="ECO:0000313" key="14">
    <source>
        <dbReference type="EMBL" id="MFD0965921.1"/>
    </source>
</evidence>
<keyword evidence="12" id="KW-0170">Cobalt</keyword>
<evidence type="ECO:0000256" key="6">
    <source>
        <dbReference type="ARBA" id="ARBA00022596"/>
    </source>
</evidence>
<name>A0ABW3I7X6_9PAST</name>
<evidence type="ECO:0000256" key="3">
    <source>
        <dbReference type="ARBA" id="ARBA00022426"/>
    </source>
</evidence>
<evidence type="ECO:0000256" key="7">
    <source>
        <dbReference type="ARBA" id="ARBA00022692"/>
    </source>
</evidence>
<dbReference type="PANTHER" id="PTHR40659">
    <property type="entry name" value="NICKEL/COBALT EFFLUX SYSTEM RCNA"/>
    <property type="match status" value="1"/>
</dbReference>
<evidence type="ECO:0000256" key="1">
    <source>
        <dbReference type="ARBA" id="ARBA00002510"/>
    </source>
</evidence>
<feature type="transmembrane region" description="Helical" evidence="13">
    <location>
        <begin position="297"/>
        <end position="321"/>
    </location>
</feature>
<comment type="subcellular location">
    <subcellularLocation>
        <location evidence="2 13">Cell membrane</location>
        <topology evidence="2 13">Multi-pass membrane protein</topology>
    </subcellularLocation>
</comment>
<comment type="function">
    <text evidence="1">Efflux system for nickel and cobalt.</text>
</comment>
<evidence type="ECO:0000256" key="10">
    <source>
        <dbReference type="ARBA" id="ARBA00023112"/>
    </source>
</evidence>
<dbReference type="Pfam" id="PF03824">
    <property type="entry name" value="NicO"/>
    <property type="match status" value="1"/>
</dbReference>
<evidence type="ECO:0000256" key="2">
    <source>
        <dbReference type="ARBA" id="ARBA00004651"/>
    </source>
</evidence>
<reference evidence="15" key="1">
    <citation type="journal article" date="2019" name="Int. J. Syst. Evol. Microbiol.">
        <title>The Global Catalogue of Microorganisms (GCM) 10K type strain sequencing project: providing services to taxonomists for standard genome sequencing and annotation.</title>
        <authorList>
            <consortium name="The Broad Institute Genomics Platform"/>
            <consortium name="The Broad Institute Genome Sequencing Center for Infectious Disease"/>
            <person name="Wu L."/>
            <person name="Ma J."/>
        </authorList>
    </citation>
    <scope>NUCLEOTIDE SEQUENCE [LARGE SCALE GENOMIC DNA]</scope>
    <source>
        <strain evidence="15">CCUG 61707</strain>
    </source>
</reference>
<organism evidence="14 15">
    <name type="scientific">Seminibacterium arietis</name>
    <dbReference type="NCBI Taxonomy" id="1173502"/>
    <lineage>
        <taxon>Bacteria</taxon>
        <taxon>Pseudomonadati</taxon>
        <taxon>Pseudomonadota</taxon>
        <taxon>Gammaproteobacteria</taxon>
        <taxon>Pasteurellales</taxon>
        <taxon>Pasteurellaceae</taxon>
        <taxon>Seminibacterium</taxon>
    </lineage>
</organism>
<feature type="transmembrane region" description="Helical" evidence="13">
    <location>
        <begin position="99"/>
        <end position="122"/>
    </location>
</feature>
<feature type="transmembrane region" description="Helical" evidence="13">
    <location>
        <begin position="7"/>
        <end position="28"/>
    </location>
</feature>
<keyword evidence="3" id="KW-0171">Cobalt transport</keyword>
<dbReference type="EMBL" id="JBHTJN010000008">
    <property type="protein sequence ID" value="MFD0965921.1"/>
    <property type="molecule type" value="Genomic_DNA"/>
</dbReference>
<keyword evidence="5" id="KW-1003">Cell membrane</keyword>
<keyword evidence="15" id="KW-1185">Reference proteome</keyword>
<evidence type="ECO:0000256" key="11">
    <source>
        <dbReference type="ARBA" id="ARBA00023136"/>
    </source>
</evidence>
<keyword evidence="11 13" id="KW-0472">Membrane</keyword>
<feature type="transmembrane region" description="Helical" evidence="13">
    <location>
        <begin position="224"/>
        <end position="247"/>
    </location>
</feature>
<evidence type="ECO:0000313" key="15">
    <source>
        <dbReference type="Proteomes" id="UP001596996"/>
    </source>
</evidence>
<keyword evidence="6" id="KW-0533">Nickel</keyword>
<feature type="transmembrane region" description="Helical" evidence="13">
    <location>
        <begin position="253"/>
        <end position="276"/>
    </location>
</feature>
<evidence type="ECO:0000256" key="8">
    <source>
        <dbReference type="ARBA" id="ARBA00022989"/>
    </source>
</evidence>
<dbReference type="InterPro" id="IPR051224">
    <property type="entry name" value="NiCoT_RcnA"/>
</dbReference>
<keyword evidence="8 13" id="KW-1133">Transmembrane helix</keyword>
<dbReference type="RefSeq" id="WP_380819408.1">
    <property type="nucleotide sequence ID" value="NZ_JBHTJN010000008.1"/>
</dbReference>
<evidence type="ECO:0000256" key="9">
    <source>
        <dbReference type="ARBA" id="ARBA00023065"/>
    </source>
</evidence>
<feature type="transmembrane region" description="Helical" evidence="13">
    <location>
        <begin position="56"/>
        <end position="78"/>
    </location>
</feature>
<dbReference type="InterPro" id="IPR011541">
    <property type="entry name" value="Ni/Co_transpt_high_affinity"/>
</dbReference>
<keyword evidence="7 13" id="KW-0812">Transmembrane</keyword>
<evidence type="ECO:0000256" key="12">
    <source>
        <dbReference type="ARBA" id="ARBA00023285"/>
    </source>
</evidence>
<dbReference type="PANTHER" id="PTHR40659:SF1">
    <property type="entry name" value="NICKEL_COBALT EFFLUX SYSTEM RCNA"/>
    <property type="match status" value="1"/>
</dbReference>
<comment type="caution">
    <text evidence="14">The sequence shown here is derived from an EMBL/GenBank/DDBJ whole genome shotgun (WGS) entry which is preliminary data.</text>
</comment>
<keyword evidence="10" id="KW-0921">Nickel transport</keyword>
<dbReference type="Proteomes" id="UP001596996">
    <property type="component" value="Unassembled WGS sequence"/>
</dbReference>
<evidence type="ECO:0000256" key="13">
    <source>
        <dbReference type="RuleBase" id="RU362101"/>
    </source>
</evidence>
<keyword evidence="4 13" id="KW-0813">Transport</keyword>
<keyword evidence="9" id="KW-0406">Ion transport</keyword>
<sequence length="336" mass="37787">MQLKKQFFYVIVFILLLLTALYFFPYFFSQVLLWQREFNGLISGYLHQIEQSPIRAGSLLIAISFLYGIFHAVGPGHGKFIIASYLSTHESKLTASMKLSFLASLVQGIVAIASTSVVVVLMHLSSSYFKLSQLWLERIAFGLLFLLGLYWIYQGVRNLWRQFTYKLSKPMINKIYELKPMLNNQSAVLKKHKIIDYHQNCSCGHQHLPSSQQLEEATNVKSQLLMICSIGMRPCSGAIFILFLSYMLKLYSWGMLSALAMAVGTGITLSAFALLVRYARLGAIRLGQFYALSAKKQVLISITIKIVIGFILAFTAVTLIYSTILPTKGGTILLGY</sequence>